<keyword evidence="3" id="KW-1185">Reference proteome</keyword>
<name>A0ABW4JK21_9BACL</name>
<dbReference type="InterPro" id="IPR004860">
    <property type="entry name" value="LAGLIDADG_dom"/>
</dbReference>
<feature type="domain" description="Homing endonuclease LAGLIDADG" evidence="1">
    <location>
        <begin position="20"/>
        <end position="60"/>
    </location>
</feature>
<keyword evidence="2" id="KW-0378">Hydrolase</keyword>
<reference evidence="3" key="1">
    <citation type="journal article" date="2019" name="Int. J. Syst. Evol. Microbiol.">
        <title>The Global Catalogue of Microorganisms (GCM) 10K type strain sequencing project: providing services to taxonomists for standard genome sequencing and annotation.</title>
        <authorList>
            <consortium name="The Broad Institute Genomics Platform"/>
            <consortium name="The Broad Institute Genome Sequencing Center for Infectious Disease"/>
            <person name="Wu L."/>
            <person name="Ma J."/>
        </authorList>
    </citation>
    <scope>NUCLEOTIDE SEQUENCE [LARGE SCALE GENOMIC DNA]</scope>
    <source>
        <strain evidence="3">CGMCC 1.12286</strain>
    </source>
</reference>
<dbReference type="Gene3D" id="3.10.28.10">
    <property type="entry name" value="Homing endonucleases"/>
    <property type="match status" value="1"/>
</dbReference>
<dbReference type="GO" id="GO:0004519">
    <property type="term" value="F:endonuclease activity"/>
    <property type="evidence" value="ECO:0007669"/>
    <property type="project" value="UniProtKB-KW"/>
</dbReference>
<sequence>MGCIQAKSLTLKFPNIPHNLQTAFIRGYFDGDGSLHVHKNGIKAEIHFVGTQEFLRGIESTLALPKITFYKKGKAYQSTYGGGKQTLRILETLYGNSTIHLDRKFQLYEKFKTEREKRYISRKKQIERVVNLHKEGLTVKEISKQTKHLPYLVLCWLEMYAGYCPKRNNAQIEQDNKKFQEVDSLLKAGVGLREIDRKVRLSSYRVKMYAIRNGYLDSDELV</sequence>
<evidence type="ECO:0000259" key="1">
    <source>
        <dbReference type="Pfam" id="PF14528"/>
    </source>
</evidence>
<dbReference type="Proteomes" id="UP001597079">
    <property type="component" value="Unassembled WGS sequence"/>
</dbReference>
<dbReference type="Pfam" id="PF14528">
    <property type="entry name" value="LAGLIDADG_3"/>
    <property type="match status" value="1"/>
</dbReference>
<dbReference type="InterPro" id="IPR027434">
    <property type="entry name" value="Homing_endonucl"/>
</dbReference>
<dbReference type="EMBL" id="JBHUCX010000048">
    <property type="protein sequence ID" value="MFD1676303.1"/>
    <property type="molecule type" value="Genomic_DNA"/>
</dbReference>
<keyword evidence="2" id="KW-0255">Endonuclease</keyword>
<keyword evidence="2" id="KW-0540">Nuclease</keyword>
<evidence type="ECO:0000313" key="3">
    <source>
        <dbReference type="Proteomes" id="UP001597079"/>
    </source>
</evidence>
<dbReference type="SUPFAM" id="SSF55608">
    <property type="entry name" value="Homing endonucleases"/>
    <property type="match status" value="1"/>
</dbReference>
<comment type="caution">
    <text evidence="2">The sequence shown here is derived from an EMBL/GenBank/DDBJ whole genome shotgun (WGS) entry which is preliminary data.</text>
</comment>
<proteinExistence type="predicted"/>
<evidence type="ECO:0000313" key="2">
    <source>
        <dbReference type="EMBL" id="MFD1676303.1"/>
    </source>
</evidence>
<organism evidence="2 3">
    <name type="scientific">Alicyclobacillus fodiniaquatilis</name>
    <dbReference type="NCBI Taxonomy" id="1661150"/>
    <lineage>
        <taxon>Bacteria</taxon>
        <taxon>Bacillati</taxon>
        <taxon>Bacillota</taxon>
        <taxon>Bacilli</taxon>
        <taxon>Bacillales</taxon>
        <taxon>Alicyclobacillaceae</taxon>
        <taxon>Alicyclobacillus</taxon>
    </lineage>
</organism>
<accession>A0ABW4JK21</accession>
<gene>
    <name evidence="2" type="ORF">ACFSB2_16485</name>
</gene>
<dbReference type="RefSeq" id="WP_377944202.1">
    <property type="nucleotide sequence ID" value="NZ_JBHUCX010000048.1"/>
</dbReference>
<protein>
    <submittedName>
        <fullName evidence="2">LAGLIDADG family homing endonuclease</fullName>
    </submittedName>
</protein>